<protein>
    <recommendedName>
        <fullName evidence="2">Chemotaxis phosphatase CheX-like domain-containing protein</fullName>
    </recommendedName>
</protein>
<organism evidence="3 4">
    <name type="scientific">Engelhardtia mirabilis</name>
    <dbReference type="NCBI Taxonomy" id="2528011"/>
    <lineage>
        <taxon>Bacteria</taxon>
        <taxon>Pseudomonadati</taxon>
        <taxon>Planctomycetota</taxon>
        <taxon>Planctomycetia</taxon>
        <taxon>Planctomycetia incertae sedis</taxon>
        <taxon>Engelhardtia</taxon>
    </lineage>
</organism>
<evidence type="ECO:0000259" key="2">
    <source>
        <dbReference type="Pfam" id="PF13690"/>
    </source>
</evidence>
<dbReference type="Gene3D" id="3.40.1550.10">
    <property type="entry name" value="CheC-like"/>
    <property type="match status" value="1"/>
</dbReference>
<dbReference type="Proteomes" id="UP000316921">
    <property type="component" value="Chromosome"/>
</dbReference>
<sequence>MSDEFKEPLAGAFTRVLEEVAMIFADQVDAAELEAPSGSCLAINVGFGGSGTGNMRLMTTADMAREVAAGALGLDADETSDEDAIDALKELLNVALGQLLTDLAGTEAIFDLTAPSAEVGLESDSWDALKLEEGAVGMLSDEHPVLLSLTVSSGPFGSAGQ</sequence>
<dbReference type="SUPFAM" id="SSF103039">
    <property type="entry name" value="CheC-like"/>
    <property type="match status" value="1"/>
</dbReference>
<dbReference type="KEGG" id="pbap:Pla133_49960"/>
<dbReference type="InterPro" id="IPR028051">
    <property type="entry name" value="CheX-like_dom"/>
</dbReference>
<name>A0A518BSC5_9BACT</name>
<dbReference type="EMBL" id="CP036287">
    <property type="protein sequence ID" value="QDU69873.1"/>
    <property type="molecule type" value="Genomic_DNA"/>
</dbReference>
<evidence type="ECO:0000313" key="4">
    <source>
        <dbReference type="Proteomes" id="UP000316921"/>
    </source>
</evidence>
<dbReference type="GO" id="GO:0006935">
    <property type="term" value="P:chemotaxis"/>
    <property type="evidence" value="ECO:0007669"/>
    <property type="project" value="UniProtKB-KW"/>
</dbReference>
<proteinExistence type="predicted"/>
<reference evidence="3 4" key="1">
    <citation type="submission" date="2019-02" db="EMBL/GenBank/DDBJ databases">
        <title>Deep-cultivation of Planctomycetes and their phenomic and genomic characterization uncovers novel biology.</title>
        <authorList>
            <person name="Wiegand S."/>
            <person name="Jogler M."/>
            <person name="Boedeker C."/>
            <person name="Pinto D."/>
            <person name="Vollmers J."/>
            <person name="Rivas-Marin E."/>
            <person name="Kohn T."/>
            <person name="Peeters S.H."/>
            <person name="Heuer A."/>
            <person name="Rast P."/>
            <person name="Oberbeckmann S."/>
            <person name="Bunk B."/>
            <person name="Jeske O."/>
            <person name="Meyerdierks A."/>
            <person name="Storesund J.E."/>
            <person name="Kallscheuer N."/>
            <person name="Luecker S."/>
            <person name="Lage O.M."/>
            <person name="Pohl T."/>
            <person name="Merkel B.J."/>
            <person name="Hornburger P."/>
            <person name="Mueller R.-W."/>
            <person name="Bruemmer F."/>
            <person name="Labrenz M."/>
            <person name="Spormann A.M."/>
            <person name="Op den Camp H."/>
            <person name="Overmann J."/>
            <person name="Amann R."/>
            <person name="Jetten M.S.M."/>
            <person name="Mascher T."/>
            <person name="Medema M.H."/>
            <person name="Devos D.P."/>
            <person name="Kaster A.-K."/>
            <person name="Ovreas L."/>
            <person name="Rohde M."/>
            <person name="Galperin M.Y."/>
            <person name="Jogler C."/>
        </authorList>
    </citation>
    <scope>NUCLEOTIDE SEQUENCE [LARGE SCALE GENOMIC DNA]</scope>
    <source>
        <strain evidence="3 4">Pla133</strain>
    </source>
</reference>
<keyword evidence="4" id="KW-1185">Reference proteome</keyword>
<dbReference type="InterPro" id="IPR028976">
    <property type="entry name" value="CheC-like_sf"/>
</dbReference>
<keyword evidence="1" id="KW-0145">Chemotaxis</keyword>
<gene>
    <name evidence="3" type="ORF">Pla133_49960</name>
</gene>
<dbReference type="Pfam" id="PF13690">
    <property type="entry name" value="CheX"/>
    <property type="match status" value="1"/>
</dbReference>
<evidence type="ECO:0000256" key="1">
    <source>
        <dbReference type="ARBA" id="ARBA00022500"/>
    </source>
</evidence>
<feature type="domain" description="Chemotaxis phosphatase CheX-like" evidence="2">
    <location>
        <begin position="43"/>
        <end position="116"/>
    </location>
</feature>
<evidence type="ECO:0000313" key="3">
    <source>
        <dbReference type="EMBL" id="QDU69873.1"/>
    </source>
</evidence>
<dbReference type="AlphaFoldDB" id="A0A518BSC5"/>
<dbReference type="RefSeq" id="WP_419191918.1">
    <property type="nucleotide sequence ID" value="NZ_CP036287.1"/>
</dbReference>
<accession>A0A518BSC5</accession>